<dbReference type="AlphaFoldDB" id="A0A4P6UST5"/>
<dbReference type="KEGG" id="uth:DKZ56_00945"/>
<reference evidence="1 2" key="1">
    <citation type="submission" date="2019-02" db="EMBL/GenBank/DDBJ databases">
        <title>Ureibacillus thermophilus.</title>
        <authorList>
            <person name="Sunny J.S."/>
            <person name="Natarajan A."/>
            <person name="Saleena L.M."/>
        </authorList>
    </citation>
    <scope>NUCLEOTIDE SEQUENCE [LARGE SCALE GENOMIC DNA]</scope>
    <source>
        <strain evidence="1 2">LM102</strain>
    </source>
</reference>
<keyword evidence="2" id="KW-1185">Reference proteome</keyword>
<protein>
    <recommendedName>
        <fullName evidence="3">Oxalate:formate antiporter</fullName>
    </recommendedName>
</protein>
<accession>A0A4P6UST5</accession>
<name>A0A4P6UST5_9BACL</name>
<evidence type="ECO:0000313" key="1">
    <source>
        <dbReference type="EMBL" id="QBK24592.1"/>
    </source>
</evidence>
<evidence type="ECO:0008006" key="3">
    <source>
        <dbReference type="Google" id="ProtNLM"/>
    </source>
</evidence>
<organism evidence="1 2">
    <name type="scientific">Ureibacillus thermophilus</name>
    <dbReference type="NCBI Taxonomy" id="367743"/>
    <lineage>
        <taxon>Bacteria</taxon>
        <taxon>Bacillati</taxon>
        <taxon>Bacillota</taxon>
        <taxon>Bacilli</taxon>
        <taxon>Bacillales</taxon>
        <taxon>Caryophanaceae</taxon>
        <taxon>Ureibacillus</taxon>
    </lineage>
</organism>
<gene>
    <name evidence="1" type="ORF">DKZ56_00945</name>
</gene>
<dbReference type="RefSeq" id="WP_208650867.1">
    <property type="nucleotide sequence ID" value="NZ_CP036528.1"/>
</dbReference>
<dbReference type="EMBL" id="CP036528">
    <property type="protein sequence ID" value="QBK24592.1"/>
    <property type="molecule type" value="Genomic_DNA"/>
</dbReference>
<evidence type="ECO:0000313" key="2">
    <source>
        <dbReference type="Proteomes" id="UP000291151"/>
    </source>
</evidence>
<proteinExistence type="predicted"/>
<dbReference type="Proteomes" id="UP000291151">
    <property type="component" value="Chromosome"/>
</dbReference>
<sequence>MAKKHKTIDDYLYHLYIHMNDVDRFVIFSGLTLKQFIGSVNSIKNILLLKQHYDDGLFNMHTQLDYVPNDEIKNFVKKMDDSDRDICWVDFSNEKQINQLTPTELAELLYLGHKKEPVTSPFFVKLQNRYVYCSSADDQTTKIYFRYLEDFEMLISKLINQIIKENGGNGGFFRRKAKERIPEVDAEALRVYRNYFKEGALISVYKVEKPENHFGVEIRTLSEYDYPDEVWNDLKIILKHDYDELIKLT</sequence>